<dbReference type="InterPro" id="IPR000917">
    <property type="entry name" value="Sulfatase_N"/>
</dbReference>
<reference evidence="7 8" key="1">
    <citation type="submission" date="2019-02" db="EMBL/GenBank/DDBJ databases">
        <title>Deep-cultivation of Planctomycetes and their phenomic and genomic characterization uncovers novel biology.</title>
        <authorList>
            <person name="Wiegand S."/>
            <person name="Jogler M."/>
            <person name="Boedeker C."/>
            <person name="Pinto D."/>
            <person name="Vollmers J."/>
            <person name="Rivas-Marin E."/>
            <person name="Kohn T."/>
            <person name="Peeters S.H."/>
            <person name="Heuer A."/>
            <person name="Rast P."/>
            <person name="Oberbeckmann S."/>
            <person name="Bunk B."/>
            <person name="Jeske O."/>
            <person name="Meyerdierks A."/>
            <person name="Storesund J.E."/>
            <person name="Kallscheuer N."/>
            <person name="Luecker S."/>
            <person name="Lage O.M."/>
            <person name="Pohl T."/>
            <person name="Merkel B.J."/>
            <person name="Hornburger P."/>
            <person name="Mueller R.-W."/>
            <person name="Bruemmer F."/>
            <person name="Labrenz M."/>
            <person name="Spormann A.M."/>
            <person name="Op Den Camp H."/>
            <person name="Overmann J."/>
            <person name="Amann R."/>
            <person name="Jetten M.S.M."/>
            <person name="Mascher T."/>
            <person name="Medema M.H."/>
            <person name="Devos D.P."/>
            <person name="Kaster A.-K."/>
            <person name="Ovreas L."/>
            <person name="Rohde M."/>
            <person name="Galperin M.Y."/>
            <person name="Jogler C."/>
        </authorList>
    </citation>
    <scope>NUCLEOTIDE SEQUENCE [LARGE SCALE GENOMIC DNA]</scope>
    <source>
        <strain evidence="7 8">Pan54</strain>
    </source>
</reference>
<dbReference type="EC" id="3.1.6.1" evidence="7"/>
<feature type="chain" id="PRO_5023085801" evidence="5">
    <location>
        <begin position="24"/>
        <end position="488"/>
    </location>
</feature>
<dbReference type="PANTHER" id="PTHR42693">
    <property type="entry name" value="ARYLSULFATASE FAMILY MEMBER"/>
    <property type="match status" value="1"/>
</dbReference>
<evidence type="ECO:0000313" key="8">
    <source>
        <dbReference type="Proteomes" id="UP000316095"/>
    </source>
</evidence>
<evidence type="ECO:0000313" key="7">
    <source>
        <dbReference type="EMBL" id="TWT60425.1"/>
    </source>
</evidence>
<dbReference type="GO" id="GO:0004065">
    <property type="term" value="F:arylsulfatase activity"/>
    <property type="evidence" value="ECO:0007669"/>
    <property type="project" value="UniProtKB-EC"/>
</dbReference>
<comment type="similarity">
    <text evidence="1">Belongs to the sulfatase family.</text>
</comment>
<proteinExistence type="inferred from homology"/>
<dbReference type="PANTHER" id="PTHR42693:SF53">
    <property type="entry name" value="ENDO-4-O-SULFATASE"/>
    <property type="match status" value="1"/>
</dbReference>
<evidence type="ECO:0000256" key="3">
    <source>
        <dbReference type="ARBA" id="ARBA00022801"/>
    </source>
</evidence>
<dbReference type="GO" id="GO:0046872">
    <property type="term" value="F:metal ion binding"/>
    <property type="evidence" value="ECO:0007669"/>
    <property type="project" value="UniProtKB-KW"/>
</dbReference>
<dbReference type="EMBL" id="SJPG01000001">
    <property type="protein sequence ID" value="TWT60425.1"/>
    <property type="molecule type" value="Genomic_DNA"/>
</dbReference>
<keyword evidence="3 7" id="KW-0378">Hydrolase</keyword>
<accession>A0A5C5XE74</accession>
<organism evidence="7 8">
    <name type="scientific">Rubinisphaera italica</name>
    <dbReference type="NCBI Taxonomy" id="2527969"/>
    <lineage>
        <taxon>Bacteria</taxon>
        <taxon>Pseudomonadati</taxon>
        <taxon>Planctomycetota</taxon>
        <taxon>Planctomycetia</taxon>
        <taxon>Planctomycetales</taxon>
        <taxon>Planctomycetaceae</taxon>
        <taxon>Rubinisphaera</taxon>
    </lineage>
</organism>
<dbReference type="InterPro" id="IPR024607">
    <property type="entry name" value="Sulfatase_CS"/>
</dbReference>
<feature type="domain" description="Sulfatase N-terminal" evidence="6">
    <location>
        <begin position="26"/>
        <end position="318"/>
    </location>
</feature>
<dbReference type="OrthoDB" id="9762324at2"/>
<keyword evidence="5" id="KW-0732">Signal</keyword>
<dbReference type="CDD" id="cd16027">
    <property type="entry name" value="SGSH"/>
    <property type="match status" value="1"/>
</dbReference>
<feature type="signal peptide" evidence="5">
    <location>
        <begin position="1"/>
        <end position="23"/>
    </location>
</feature>
<keyword evidence="8" id="KW-1185">Reference proteome</keyword>
<dbReference type="InterPro" id="IPR017850">
    <property type="entry name" value="Alkaline_phosphatase_core_sf"/>
</dbReference>
<dbReference type="Gene3D" id="3.40.720.10">
    <property type="entry name" value="Alkaline Phosphatase, subunit A"/>
    <property type="match status" value="1"/>
</dbReference>
<evidence type="ECO:0000256" key="2">
    <source>
        <dbReference type="ARBA" id="ARBA00022723"/>
    </source>
</evidence>
<keyword evidence="2" id="KW-0479">Metal-binding</keyword>
<keyword evidence="4" id="KW-0106">Calcium</keyword>
<dbReference type="Pfam" id="PF00884">
    <property type="entry name" value="Sulfatase"/>
    <property type="match status" value="1"/>
</dbReference>
<protein>
    <submittedName>
        <fullName evidence="7">Arylsulfatase</fullName>
        <ecNumber evidence="7">3.1.6.1</ecNumber>
    </submittedName>
</protein>
<sequence precursor="true">MKNKVTLLLCLFAMWTAPPLTEAARKNVVLFIADDHGFQIGAYGDEVAKSPGLDRLAAEGTKFTNAYCTTASCSASRSVIMTGLYNHATGHYGHAHGYNHFGTYQSVVPLTKHLDAAGYRTCSIGKYHLAPSDVYYFESYENKGIKGGSRNPVAMANNAGEWIKKEDDRPFFLYFCTSDPHRGGGPGNFANFNNRDNPYPETERNQFKADDMIVPPWLPETQEVKEELAEYYQACNRVDQGVQKLFEILEETGHLDDTLFIFTSDNGPPFPGAKTNLYQPGANLPFIVRDPDQKTKGLTTDAVINWTDITPSILEYCDVTPKKYPPLRTTEVGAPTPKGKEVPYKFHGRSFLPVLTQEHPENWDNTFMSHTFHEITMYYPMRVVIEGDYKLIFNIAHQLPYPNASDLFASPTWQSALKRDEKTFGQKTIYDYENRPRFELYNIAEDPYEGKNLSFDPEHQEKLKHLQEKLQAFQKQTKDPWELKWRYE</sequence>
<evidence type="ECO:0000256" key="1">
    <source>
        <dbReference type="ARBA" id="ARBA00008779"/>
    </source>
</evidence>
<evidence type="ECO:0000256" key="5">
    <source>
        <dbReference type="SAM" id="SignalP"/>
    </source>
</evidence>
<evidence type="ECO:0000259" key="6">
    <source>
        <dbReference type="Pfam" id="PF00884"/>
    </source>
</evidence>
<evidence type="ECO:0000256" key="4">
    <source>
        <dbReference type="ARBA" id="ARBA00022837"/>
    </source>
</evidence>
<dbReference type="SUPFAM" id="SSF53649">
    <property type="entry name" value="Alkaline phosphatase-like"/>
    <property type="match status" value="1"/>
</dbReference>
<dbReference type="PROSITE" id="PS00149">
    <property type="entry name" value="SULFATASE_2"/>
    <property type="match status" value="1"/>
</dbReference>
<name>A0A5C5XE74_9PLAN</name>
<comment type="caution">
    <text evidence="7">The sequence shown here is derived from an EMBL/GenBank/DDBJ whole genome shotgun (WGS) entry which is preliminary data.</text>
</comment>
<dbReference type="Proteomes" id="UP000316095">
    <property type="component" value="Unassembled WGS sequence"/>
</dbReference>
<gene>
    <name evidence="7" type="ORF">Pan54_11390</name>
</gene>
<dbReference type="AlphaFoldDB" id="A0A5C5XE74"/>
<dbReference type="InterPro" id="IPR050738">
    <property type="entry name" value="Sulfatase"/>
</dbReference>
<dbReference type="RefSeq" id="WP_146502553.1">
    <property type="nucleotide sequence ID" value="NZ_SJPG01000001.1"/>
</dbReference>